<name>A0ACC0B3M9_CATRO</name>
<sequence length="103" mass="11284">MWTLHHALRWDSRLGESQEGLKTKVGLRAPGLTSDMGERLLSNRALVWCLAGIDDEMPKLGTDDLVLGSKPCLWSSTVALHINSGQTEAKMSHIASIAAIFNR</sequence>
<proteinExistence type="predicted"/>
<organism evidence="1 2">
    <name type="scientific">Catharanthus roseus</name>
    <name type="common">Madagascar periwinkle</name>
    <name type="synonym">Vinca rosea</name>
    <dbReference type="NCBI Taxonomy" id="4058"/>
    <lineage>
        <taxon>Eukaryota</taxon>
        <taxon>Viridiplantae</taxon>
        <taxon>Streptophyta</taxon>
        <taxon>Embryophyta</taxon>
        <taxon>Tracheophyta</taxon>
        <taxon>Spermatophyta</taxon>
        <taxon>Magnoliopsida</taxon>
        <taxon>eudicotyledons</taxon>
        <taxon>Gunneridae</taxon>
        <taxon>Pentapetalae</taxon>
        <taxon>asterids</taxon>
        <taxon>lamiids</taxon>
        <taxon>Gentianales</taxon>
        <taxon>Apocynaceae</taxon>
        <taxon>Rauvolfioideae</taxon>
        <taxon>Vinceae</taxon>
        <taxon>Catharanthinae</taxon>
        <taxon>Catharanthus</taxon>
    </lineage>
</organism>
<dbReference type="EMBL" id="CM044704">
    <property type="protein sequence ID" value="KAI5667244.1"/>
    <property type="molecule type" value="Genomic_DNA"/>
</dbReference>
<keyword evidence="2" id="KW-1185">Reference proteome</keyword>
<protein>
    <submittedName>
        <fullName evidence="1">Uncharacterized protein</fullName>
    </submittedName>
</protein>
<gene>
    <name evidence="1" type="ORF">M9H77_17097</name>
</gene>
<dbReference type="Proteomes" id="UP001060085">
    <property type="component" value="Linkage Group LG04"/>
</dbReference>
<evidence type="ECO:0000313" key="2">
    <source>
        <dbReference type="Proteomes" id="UP001060085"/>
    </source>
</evidence>
<reference evidence="2" key="1">
    <citation type="journal article" date="2023" name="Nat. Plants">
        <title>Single-cell RNA sequencing provides a high-resolution roadmap for understanding the multicellular compartmentation of specialized metabolism.</title>
        <authorList>
            <person name="Sun S."/>
            <person name="Shen X."/>
            <person name="Li Y."/>
            <person name="Li Y."/>
            <person name="Wang S."/>
            <person name="Li R."/>
            <person name="Zhang H."/>
            <person name="Shen G."/>
            <person name="Guo B."/>
            <person name="Wei J."/>
            <person name="Xu J."/>
            <person name="St-Pierre B."/>
            <person name="Chen S."/>
            <person name="Sun C."/>
        </authorList>
    </citation>
    <scope>NUCLEOTIDE SEQUENCE [LARGE SCALE GENOMIC DNA]</scope>
</reference>
<accession>A0ACC0B3M9</accession>
<evidence type="ECO:0000313" key="1">
    <source>
        <dbReference type="EMBL" id="KAI5667244.1"/>
    </source>
</evidence>
<comment type="caution">
    <text evidence="1">The sequence shown here is derived from an EMBL/GenBank/DDBJ whole genome shotgun (WGS) entry which is preliminary data.</text>
</comment>